<evidence type="ECO:0000313" key="9">
    <source>
        <dbReference type="Proteomes" id="UP001267003"/>
    </source>
</evidence>
<dbReference type="SUPFAM" id="SSF63520">
    <property type="entry name" value="PTS-regulatory domain, PRD"/>
    <property type="match status" value="1"/>
</dbReference>
<dbReference type="Gene3D" id="1.10.10.10">
    <property type="entry name" value="Winged helix-like DNA-binding domain superfamily/Winged helix DNA-binding domain"/>
    <property type="match status" value="1"/>
</dbReference>
<dbReference type="PROSITE" id="PS51099">
    <property type="entry name" value="PTS_EIIB_TYPE_2"/>
    <property type="match status" value="1"/>
</dbReference>
<protein>
    <submittedName>
        <fullName evidence="8">Transcription antiterminator</fullName>
    </submittedName>
</protein>
<dbReference type="InterPro" id="IPR011608">
    <property type="entry name" value="PRD"/>
</dbReference>
<evidence type="ECO:0000256" key="2">
    <source>
        <dbReference type="ARBA" id="ARBA00022737"/>
    </source>
</evidence>
<comment type="caution">
    <text evidence="8">The sequence shown here is derived from an EMBL/GenBank/DDBJ whole genome shotgun (WGS) entry which is preliminary data.</text>
</comment>
<evidence type="ECO:0000259" key="7">
    <source>
        <dbReference type="PROSITE" id="PS51372"/>
    </source>
</evidence>
<keyword evidence="3" id="KW-0805">Transcription regulation</keyword>
<feature type="domain" description="PRD" evidence="7">
    <location>
        <begin position="286"/>
        <end position="392"/>
    </location>
</feature>
<keyword evidence="4" id="KW-0010">Activator</keyword>
<dbReference type="EMBL" id="JAVLAQ010000001">
    <property type="protein sequence ID" value="MDT6989751.1"/>
    <property type="molecule type" value="Genomic_DNA"/>
</dbReference>
<dbReference type="SUPFAM" id="SSF52794">
    <property type="entry name" value="PTS system IIB component-like"/>
    <property type="match status" value="1"/>
</dbReference>
<evidence type="ECO:0000259" key="6">
    <source>
        <dbReference type="PROSITE" id="PS51099"/>
    </source>
</evidence>
<reference evidence="8" key="1">
    <citation type="submission" date="2023-08" db="EMBL/GenBank/DDBJ databases">
        <authorList>
            <person name="Page C.A."/>
            <person name="Perez-Diaz I.M."/>
        </authorList>
    </citation>
    <scope>NUCLEOTIDE SEQUENCE</scope>
    <source>
        <strain evidence="8">7.8.46</strain>
    </source>
</reference>
<dbReference type="InterPro" id="IPR007737">
    <property type="entry name" value="Mga_HTH"/>
</dbReference>
<sequence>MDFKQLQIIDMLIQSPTMTTQDLLTKLKYSERQFEYTLRKVNSFFKEHALAPINADGIYIVVPPETYKYMLSLRSNKENKLPDNYILSNEERQLFLFYRVATTQEYLSLFHLIDFVQVSQSTISKDIKEINTRLKDNHLQIQYSRQNGYQVSGSEANIRYQLIQSVIKLLSTNGEKTLNTFIQKAGLVPFTQMFSVIQKQSSMYQINFVENRLREFCFCIILLLRRFTIKPNYLPRRAKDSVQKDSNEYKFAYNILHEFNISTTGDIIYLTTLVQSMSIGNYVNSIDNVRIQKILHDIIQDFSDLSGIEFSNQQQVNEQLFTHFRSMYYRLQYHFPILNPLTSKVIREYNEIFMLLSKVIDNYVDELGEVPNAEIAFLTIHLIGFIYSSSQKNAHIKTAAIVCPNGVGSSALAYLQLTSLFPQINFLPPFKYAKLADNLEKIDIIFSTFYQSDLFTLNRPCFVINPIMTTREKYELIQKVNGRLQEIT</sequence>
<keyword evidence="2" id="KW-0677">Repeat</keyword>
<dbReference type="Gene3D" id="1.10.1790.10">
    <property type="entry name" value="PRD domain"/>
    <property type="match status" value="1"/>
</dbReference>
<dbReference type="GO" id="GO:0008982">
    <property type="term" value="F:protein-N(PI)-phosphohistidine-sugar phosphotransferase activity"/>
    <property type="evidence" value="ECO:0007669"/>
    <property type="project" value="InterPro"/>
</dbReference>
<dbReference type="InterPro" id="IPR050661">
    <property type="entry name" value="BglG_antiterminators"/>
</dbReference>
<dbReference type="GO" id="GO:0006355">
    <property type="term" value="P:regulation of DNA-templated transcription"/>
    <property type="evidence" value="ECO:0007669"/>
    <property type="project" value="InterPro"/>
</dbReference>
<evidence type="ECO:0000256" key="4">
    <source>
        <dbReference type="ARBA" id="ARBA00023159"/>
    </source>
</evidence>
<keyword evidence="5" id="KW-0804">Transcription</keyword>
<keyword evidence="1" id="KW-0808">Transferase</keyword>
<dbReference type="Proteomes" id="UP001267003">
    <property type="component" value="Unassembled WGS sequence"/>
</dbReference>
<name>A0AAW8VVC5_LACPE</name>
<dbReference type="InterPro" id="IPR036095">
    <property type="entry name" value="PTS_EIIB-like_sf"/>
</dbReference>
<proteinExistence type="predicted"/>
<feature type="domain" description="PTS EIIB type-2" evidence="6">
    <location>
        <begin position="397"/>
        <end position="488"/>
    </location>
</feature>
<dbReference type="InterPro" id="IPR013011">
    <property type="entry name" value="PTS_EIIB_2"/>
</dbReference>
<evidence type="ECO:0000256" key="3">
    <source>
        <dbReference type="ARBA" id="ARBA00023015"/>
    </source>
</evidence>
<dbReference type="PANTHER" id="PTHR30185:SF9">
    <property type="entry name" value="MANNITOL-SPECIFIC PHOSPHOTRANSFERASE ENZYME IIA COMPONENT"/>
    <property type="match status" value="1"/>
</dbReference>
<dbReference type="Gene3D" id="3.40.50.2300">
    <property type="match status" value="1"/>
</dbReference>
<dbReference type="InterPro" id="IPR036388">
    <property type="entry name" value="WH-like_DNA-bd_sf"/>
</dbReference>
<dbReference type="Pfam" id="PF05043">
    <property type="entry name" value="Mga"/>
    <property type="match status" value="1"/>
</dbReference>
<gene>
    <name evidence="8" type="ORF">RI536_06495</name>
</gene>
<evidence type="ECO:0000256" key="1">
    <source>
        <dbReference type="ARBA" id="ARBA00022679"/>
    </source>
</evidence>
<dbReference type="PANTHER" id="PTHR30185">
    <property type="entry name" value="CRYPTIC BETA-GLUCOSIDE BGL OPERON ANTITERMINATOR"/>
    <property type="match status" value="1"/>
</dbReference>
<dbReference type="RefSeq" id="WP_313890676.1">
    <property type="nucleotide sequence ID" value="NZ_JAVLAQ010000001.1"/>
</dbReference>
<dbReference type="AlphaFoldDB" id="A0AAW8VVC5"/>
<evidence type="ECO:0000313" key="8">
    <source>
        <dbReference type="EMBL" id="MDT6989751.1"/>
    </source>
</evidence>
<dbReference type="GO" id="GO:0009401">
    <property type="term" value="P:phosphoenolpyruvate-dependent sugar phosphotransferase system"/>
    <property type="evidence" value="ECO:0007669"/>
    <property type="project" value="InterPro"/>
</dbReference>
<dbReference type="CDD" id="cd05568">
    <property type="entry name" value="PTS_IIB_bgl_like"/>
    <property type="match status" value="1"/>
</dbReference>
<accession>A0AAW8VVC5</accession>
<dbReference type="InterPro" id="IPR036634">
    <property type="entry name" value="PRD_sf"/>
</dbReference>
<dbReference type="Pfam" id="PF00874">
    <property type="entry name" value="PRD"/>
    <property type="match status" value="1"/>
</dbReference>
<evidence type="ECO:0000256" key="5">
    <source>
        <dbReference type="ARBA" id="ARBA00023163"/>
    </source>
</evidence>
<dbReference type="PROSITE" id="PS51372">
    <property type="entry name" value="PRD_2"/>
    <property type="match status" value="1"/>
</dbReference>
<organism evidence="8 9">
    <name type="scientific">Lactiplantibacillus pentosus</name>
    <name type="common">Lactobacillus pentosus</name>
    <dbReference type="NCBI Taxonomy" id="1589"/>
    <lineage>
        <taxon>Bacteria</taxon>
        <taxon>Bacillati</taxon>
        <taxon>Bacillota</taxon>
        <taxon>Bacilli</taxon>
        <taxon>Lactobacillales</taxon>
        <taxon>Lactobacillaceae</taxon>
        <taxon>Lactiplantibacillus</taxon>
    </lineage>
</organism>